<feature type="signal peptide" evidence="4">
    <location>
        <begin position="1"/>
        <end position="37"/>
    </location>
</feature>
<keyword evidence="2" id="KW-0813">Transport</keyword>
<accession>A0A139SUD5</accession>
<dbReference type="EMBL" id="LSZO01000151">
    <property type="protein sequence ID" value="KXU38193.1"/>
    <property type="molecule type" value="Genomic_DNA"/>
</dbReference>
<comment type="similarity">
    <text evidence="1">Belongs to the outer membrane porin (Opr) (TC 1.B.25) family.</text>
</comment>
<keyword evidence="3 4" id="KW-0732">Signal</keyword>
<sequence>MHRSIKPALSLQSVRPPAGFCMTLAAAWLLASPAGWADFIGDKKITLSTTNLYFNRDYRSGPDDRKEWGQGFALNARSGYTEGTVGVGIDAIGWFAVKLDSGSGRTRTGLFPRHDDGHSADEYSRLGLVGKLKLSQTELRYGSHVMDNPLVASSTSRLMPQTFEGATLGSLEWADLSLSAGRLSKVIGRDSTNAEKLQLSSSNGRYPGGIEADDFSFVGADYRFNENYSGRYWYGELDDIYRQHFFGLTSSHKLGTGTLKSDWRLTTSHDSGKHKAGKVDNRAFNAMLSYKLQNGHGLSAGWQQMSGDTAMAYIAGSDPYLINYVQISDFANAGERSWQARYDYDFAAIGVPGLTFMTRYLRGDHAKIGTTRERGKEWERNIDIRYTVQQGVLKNAYVRWRNAVSRTDLADDMDENRVYIGYSYSW</sequence>
<dbReference type="GO" id="GO:0016020">
    <property type="term" value="C:membrane"/>
    <property type="evidence" value="ECO:0007669"/>
    <property type="project" value="InterPro"/>
</dbReference>
<dbReference type="AlphaFoldDB" id="A0A139SUD5"/>
<dbReference type="InterPro" id="IPR005318">
    <property type="entry name" value="OM_porin_bac"/>
</dbReference>
<evidence type="ECO:0000256" key="2">
    <source>
        <dbReference type="ARBA" id="ARBA00022448"/>
    </source>
</evidence>
<evidence type="ECO:0000313" key="5">
    <source>
        <dbReference type="EMBL" id="KXU38193.1"/>
    </source>
</evidence>
<gene>
    <name evidence="5" type="ORF">AXE65_02390</name>
</gene>
<keyword evidence="6" id="KW-1185">Reference proteome</keyword>
<evidence type="ECO:0000256" key="3">
    <source>
        <dbReference type="ARBA" id="ARBA00022729"/>
    </source>
</evidence>
<evidence type="ECO:0000256" key="1">
    <source>
        <dbReference type="ARBA" id="ARBA00009075"/>
    </source>
</evidence>
<dbReference type="PANTHER" id="PTHR34596:SF2">
    <property type="entry name" value="CHITOPORIN"/>
    <property type="match status" value="1"/>
</dbReference>
<protein>
    <submittedName>
        <fullName evidence="5">Porin</fullName>
    </submittedName>
</protein>
<evidence type="ECO:0000256" key="4">
    <source>
        <dbReference type="SAM" id="SignalP"/>
    </source>
</evidence>
<dbReference type="Gene3D" id="2.40.160.10">
    <property type="entry name" value="Porin"/>
    <property type="match status" value="1"/>
</dbReference>
<reference evidence="5 6" key="1">
    <citation type="submission" date="2016-02" db="EMBL/GenBank/DDBJ databases">
        <authorList>
            <person name="Wen L."/>
            <person name="He K."/>
            <person name="Yang H."/>
        </authorList>
    </citation>
    <scope>NUCLEOTIDE SEQUENCE [LARGE SCALE GENOMIC DNA]</scope>
    <source>
        <strain evidence="5 6">CV58</strain>
    </source>
</reference>
<feature type="chain" id="PRO_5007299444" evidence="4">
    <location>
        <begin position="38"/>
        <end position="426"/>
    </location>
</feature>
<dbReference type="PANTHER" id="PTHR34596">
    <property type="entry name" value="CHITOPORIN"/>
    <property type="match status" value="1"/>
</dbReference>
<dbReference type="GO" id="GO:0015288">
    <property type="term" value="F:porin activity"/>
    <property type="evidence" value="ECO:0007669"/>
    <property type="project" value="TreeGrafter"/>
</dbReference>
<dbReference type="InterPro" id="IPR023614">
    <property type="entry name" value="Porin_dom_sf"/>
</dbReference>
<dbReference type="Proteomes" id="UP000072660">
    <property type="component" value="Unassembled WGS sequence"/>
</dbReference>
<organism evidence="5 6">
    <name type="scientific">Ventosimonas gracilis</name>
    <dbReference type="NCBI Taxonomy" id="1680762"/>
    <lineage>
        <taxon>Bacteria</taxon>
        <taxon>Pseudomonadati</taxon>
        <taxon>Pseudomonadota</taxon>
        <taxon>Gammaproteobacteria</taxon>
        <taxon>Pseudomonadales</taxon>
        <taxon>Ventosimonadaceae</taxon>
        <taxon>Ventosimonas</taxon>
    </lineage>
</organism>
<comment type="caution">
    <text evidence="5">The sequence shown here is derived from an EMBL/GenBank/DDBJ whole genome shotgun (WGS) entry which is preliminary data.</text>
</comment>
<proteinExistence type="inferred from homology"/>
<dbReference type="RefSeq" id="WP_068390063.1">
    <property type="nucleotide sequence ID" value="NZ_LSZO01000151.1"/>
</dbReference>
<evidence type="ECO:0000313" key="6">
    <source>
        <dbReference type="Proteomes" id="UP000072660"/>
    </source>
</evidence>
<dbReference type="OrthoDB" id="6759120at2"/>
<dbReference type="Pfam" id="PF03573">
    <property type="entry name" value="OprD"/>
    <property type="match status" value="1"/>
</dbReference>
<name>A0A139SUD5_9GAMM</name>